<feature type="region of interest" description="Disordered" evidence="1">
    <location>
        <begin position="214"/>
        <end position="245"/>
    </location>
</feature>
<dbReference type="CDD" id="cd04051">
    <property type="entry name" value="C2_SRC2_like"/>
    <property type="match status" value="1"/>
</dbReference>
<evidence type="ECO:0000313" key="3">
    <source>
        <dbReference type="EMBL" id="AQK57618.1"/>
    </source>
</evidence>
<dbReference type="EMBL" id="CM000780">
    <property type="protein sequence ID" value="AQK57618.1"/>
    <property type="molecule type" value="Genomic_DNA"/>
</dbReference>
<organism evidence="3">
    <name type="scientific">Zea mays</name>
    <name type="common">Maize</name>
    <dbReference type="NCBI Taxonomy" id="4577"/>
    <lineage>
        <taxon>Eukaryota</taxon>
        <taxon>Viridiplantae</taxon>
        <taxon>Streptophyta</taxon>
        <taxon>Embryophyta</taxon>
        <taxon>Tracheophyta</taxon>
        <taxon>Spermatophyta</taxon>
        <taxon>Magnoliopsida</taxon>
        <taxon>Liliopsida</taxon>
        <taxon>Poales</taxon>
        <taxon>Poaceae</taxon>
        <taxon>PACMAD clade</taxon>
        <taxon>Panicoideae</taxon>
        <taxon>Andropogonodae</taxon>
        <taxon>Andropogoneae</taxon>
        <taxon>Tripsacinae</taxon>
        <taxon>Zea</taxon>
    </lineage>
</organism>
<dbReference type="Gramene" id="Zm00001eb197960_T001">
    <property type="protein sequence ID" value="Zm00001eb197960_P001"/>
    <property type="gene ID" value="Zm00001eb197960"/>
</dbReference>
<protein>
    <submittedName>
        <fullName evidence="3">C2 domain protein</fullName>
    </submittedName>
</protein>
<dbReference type="PROSITE" id="PS50004">
    <property type="entry name" value="C2"/>
    <property type="match status" value="1"/>
</dbReference>
<feature type="region of interest" description="Disordered" evidence="1">
    <location>
        <begin position="149"/>
        <end position="179"/>
    </location>
</feature>
<feature type="compositionally biased region" description="Pro residues" evidence="1">
    <location>
        <begin position="219"/>
        <end position="232"/>
    </location>
</feature>
<feature type="domain" description="C2" evidence="2">
    <location>
        <begin position="1"/>
        <end position="115"/>
    </location>
</feature>
<keyword evidence="6" id="KW-1267">Proteomics identification</keyword>
<evidence type="ECO:0000313" key="5">
    <source>
        <dbReference type="Proteomes" id="UP000007305"/>
    </source>
</evidence>
<dbReference type="SMART" id="SM00239">
    <property type="entry name" value="C2"/>
    <property type="match status" value="1"/>
</dbReference>
<sequence length="402" mass="41521">MSSVSGAGGRRMSIRSISCRGVRAFVLFQKPPLYATVSLGGRREKTQPDADGGENPDWDDAVFAFDLDRDGSQQQQLVVEFEVKAQVPILGNKLVATASVPVADLAAAQGRGGDGAGLRHVSYQVSAPDGKPNGTLSFAYAFSGGPGPGATARPQLYQAPAPGGSRPDQDPSFCCAPPPTAAYPPPAAANFLPPQSTGYPPPASASLYPPVEGLLSPRNYPPPPPPAYPQFPAPNNTSYTSPAAATTTAYPLPPASCAACPAPPPAELTRYPSPLTAAYPPPPASCAACPAPPPPAQYTSYPPPPSTNYPPAPPSGYPPLALGPLPASNLAPPTSTYPPPPESGSAYSVYPRSATPGTLDRALPYYPAPPVGSYYPPPGTRYFEVDGAARTPSYYPPPSQYP</sequence>
<name>A0A1D6QID2_MAIZE</name>
<dbReference type="OMA" id="HVSYQVC"/>
<dbReference type="SUPFAM" id="SSF49562">
    <property type="entry name" value="C2 domain (Calcium/lipid-binding domain, CaLB)"/>
    <property type="match status" value="1"/>
</dbReference>
<evidence type="ECO:0000256" key="1">
    <source>
        <dbReference type="SAM" id="MobiDB-lite"/>
    </source>
</evidence>
<feature type="compositionally biased region" description="Pro residues" evidence="1">
    <location>
        <begin position="297"/>
        <end position="317"/>
    </location>
</feature>
<evidence type="ECO:0000259" key="2">
    <source>
        <dbReference type="PROSITE" id="PS50004"/>
    </source>
</evidence>
<dbReference type="InterPro" id="IPR044750">
    <property type="entry name" value="C2_SRC2/BAP"/>
</dbReference>
<dbReference type="STRING" id="4577.A0A1D6QID2"/>
<feature type="region of interest" description="Disordered" evidence="1">
    <location>
        <begin position="297"/>
        <end position="354"/>
    </location>
</feature>
<dbReference type="Pfam" id="PF00168">
    <property type="entry name" value="C2"/>
    <property type="match status" value="1"/>
</dbReference>
<reference evidence="3" key="2">
    <citation type="submission" date="2015-12" db="EMBL/GenBank/DDBJ databases">
        <title>Update maize B73 reference genome by single molecule sequencing technologies.</title>
        <authorList>
            <consortium name="Maize Genome Sequencing Project"/>
            <person name="Ware D."/>
        </authorList>
    </citation>
    <scope>NUCLEOTIDE SEQUENCE</scope>
    <source>
        <tissue evidence="3">Seedling</tissue>
    </source>
</reference>
<dbReference type="InterPro" id="IPR035892">
    <property type="entry name" value="C2_domain_sf"/>
</dbReference>
<dbReference type="Gene3D" id="2.60.40.150">
    <property type="entry name" value="C2 domain"/>
    <property type="match status" value="1"/>
</dbReference>
<dbReference type="GO" id="GO:0006952">
    <property type="term" value="P:defense response"/>
    <property type="evidence" value="ECO:0007669"/>
    <property type="project" value="InterPro"/>
</dbReference>
<evidence type="ECO:0007829" key="6">
    <source>
        <dbReference type="PeptideAtlas" id="A0A1D6QID2"/>
    </source>
</evidence>
<evidence type="ECO:0000313" key="4">
    <source>
        <dbReference type="EnsemblPlants" id="Zm00001eb197960_P001"/>
    </source>
</evidence>
<accession>A0A3L6F3S4</accession>
<dbReference type="PANTHER" id="PTHR32246">
    <property type="entry name" value="INGRESSION PROTEIN FIC1"/>
    <property type="match status" value="1"/>
</dbReference>
<reference evidence="4" key="4">
    <citation type="submission" date="2021-05" db="UniProtKB">
        <authorList>
            <consortium name="EnsemblPlants"/>
        </authorList>
    </citation>
    <scope>IDENTIFICATION</scope>
    <source>
        <strain evidence="4">cv. B73</strain>
    </source>
</reference>
<reference evidence="5" key="1">
    <citation type="journal article" date="2009" name="Science">
        <title>The B73 maize genome: complexity, diversity, and dynamics.</title>
        <authorList>
            <person name="Schnable P.S."/>
            <person name="Ware D."/>
            <person name="Fulton R.S."/>
            <person name="Stein J.C."/>
            <person name="Wei F."/>
            <person name="Pasternak S."/>
            <person name="Liang C."/>
            <person name="Zhang J."/>
            <person name="Fulton L."/>
            <person name="Graves T.A."/>
            <person name="Minx P."/>
            <person name="Reily A.D."/>
            <person name="Courtney L."/>
            <person name="Kruchowski S.S."/>
            <person name="Tomlinson C."/>
            <person name="Strong C."/>
            <person name="Delehaunty K."/>
            <person name="Fronick C."/>
            <person name="Courtney B."/>
            <person name="Rock S.M."/>
            <person name="Belter E."/>
            <person name="Du F."/>
            <person name="Kim K."/>
            <person name="Abbott R.M."/>
            <person name="Cotton M."/>
            <person name="Levy A."/>
            <person name="Marchetto P."/>
            <person name="Ochoa K."/>
            <person name="Jackson S.M."/>
            <person name="Gillam B."/>
            <person name="Chen W."/>
            <person name="Yan L."/>
            <person name="Higginbotham J."/>
            <person name="Cardenas M."/>
            <person name="Waligorski J."/>
            <person name="Applebaum E."/>
            <person name="Phelps L."/>
            <person name="Falcone J."/>
            <person name="Kanchi K."/>
            <person name="Thane T."/>
            <person name="Scimone A."/>
            <person name="Thane N."/>
            <person name="Henke J."/>
            <person name="Wang T."/>
            <person name="Ruppert J."/>
            <person name="Shah N."/>
            <person name="Rotter K."/>
            <person name="Hodges J."/>
            <person name="Ingenthron E."/>
            <person name="Cordes M."/>
            <person name="Kohlberg S."/>
            <person name="Sgro J."/>
            <person name="Delgado B."/>
            <person name="Mead K."/>
            <person name="Chinwalla A."/>
            <person name="Leonard S."/>
            <person name="Crouse K."/>
            <person name="Collura K."/>
            <person name="Kudrna D."/>
            <person name="Currie J."/>
            <person name="He R."/>
            <person name="Angelova A."/>
            <person name="Rajasekar S."/>
            <person name="Mueller T."/>
            <person name="Lomeli R."/>
            <person name="Scara G."/>
            <person name="Ko A."/>
            <person name="Delaney K."/>
            <person name="Wissotski M."/>
            <person name="Lopez G."/>
            <person name="Campos D."/>
            <person name="Braidotti M."/>
            <person name="Ashley E."/>
            <person name="Golser W."/>
            <person name="Kim H."/>
            <person name="Lee S."/>
            <person name="Lin J."/>
            <person name="Dujmic Z."/>
            <person name="Kim W."/>
            <person name="Talag J."/>
            <person name="Zuccolo A."/>
            <person name="Fan C."/>
            <person name="Sebastian A."/>
            <person name="Kramer M."/>
            <person name="Spiegel L."/>
            <person name="Nascimento L."/>
            <person name="Zutavern T."/>
            <person name="Miller B."/>
            <person name="Ambroise C."/>
            <person name="Muller S."/>
            <person name="Spooner W."/>
            <person name="Narechania A."/>
            <person name="Ren L."/>
            <person name="Wei S."/>
            <person name="Kumari S."/>
            <person name="Faga B."/>
            <person name="Levy M.J."/>
            <person name="McMahan L."/>
            <person name="Van Buren P."/>
            <person name="Vaughn M.W."/>
            <person name="Ying K."/>
            <person name="Yeh C.-T."/>
            <person name="Emrich S.J."/>
            <person name="Jia Y."/>
            <person name="Kalyanaraman A."/>
            <person name="Hsia A.-P."/>
            <person name="Barbazuk W.B."/>
            <person name="Baucom R.S."/>
            <person name="Brutnell T.P."/>
            <person name="Carpita N.C."/>
            <person name="Chaparro C."/>
            <person name="Chia J.-M."/>
            <person name="Deragon J.-M."/>
            <person name="Estill J.C."/>
            <person name="Fu Y."/>
            <person name="Jeddeloh J.A."/>
            <person name="Han Y."/>
            <person name="Lee H."/>
            <person name="Li P."/>
            <person name="Lisch D.R."/>
            <person name="Liu S."/>
            <person name="Liu Z."/>
            <person name="Nagel D.H."/>
            <person name="McCann M.C."/>
            <person name="SanMiguel P."/>
            <person name="Myers A.M."/>
            <person name="Nettleton D."/>
            <person name="Nguyen J."/>
            <person name="Penning B.W."/>
            <person name="Ponnala L."/>
            <person name="Schneider K.L."/>
            <person name="Schwartz D.C."/>
            <person name="Sharma A."/>
            <person name="Soderlund C."/>
            <person name="Springer N.M."/>
            <person name="Sun Q."/>
            <person name="Wang H."/>
            <person name="Waterman M."/>
            <person name="Westerman R."/>
            <person name="Wolfgruber T.K."/>
            <person name="Yang L."/>
            <person name="Yu Y."/>
            <person name="Zhang L."/>
            <person name="Zhou S."/>
            <person name="Zhu Q."/>
            <person name="Bennetzen J.L."/>
            <person name="Dawe R.K."/>
            <person name="Jiang J."/>
            <person name="Jiang N."/>
            <person name="Presting G.G."/>
            <person name="Wessler S.R."/>
            <person name="Aluru S."/>
            <person name="Martienssen R.A."/>
            <person name="Clifton S.W."/>
            <person name="McCombie W.R."/>
            <person name="Wing R.A."/>
            <person name="Wilson R.K."/>
        </authorList>
    </citation>
    <scope>NUCLEOTIDE SEQUENCE [LARGE SCALE GENOMIC DNA]</scope>
    <source>
        <strain evidence="5">cv. B73</strain>
    </source>
</reference>
<dbReference type="ExpressionAtlas" id="A0A1D6QID2">
    <property type="expression patterns" value="baseline and differential"/>
</dbReference>
<gene>
    <name evidence="3" type="ORF">ZEAMMB73_Zm00001d052662</name>
</gene>
<feature type="compositionally biased region" description="Low complexity" evidence="1">
    <location>
        <begin position="233"/>
        <end position="245"/>
    </location>
</feature>
<feature type="compositionally biased region" description="Low complexity" evidence="1">
    <location>
        <begin position="318"/>
        <end position="334"/>
    </location>
</feature>
<accession>A0A1D6QID2</accession>
<dbReference type="SMR" id="A0A1D6QID2"/>
<keyword evidence="5" id="KW-1185">Reference proteome</keyword>
<reference evidence="4" key="3">
    <citation type="submission" date="2019-07" db="EMBL/GenBank/DDBJ databases">
        <authorList>
            <person name="Seetharam A."/>
            <person name="Woodhouse M."/>
            <person name="Cannon E."/>
        </authorList>
    </citation>
    <scope>NUCLEOTIDE SEQUENCE [LARGE SCALE GENOMIC DNA]</scope>
    <source>
        <strain evidence="4">cv. B73</strain>
    </source>
</reference>
<dbReference type="IntAct" id="A0A1D6QID2">
    <property type="interactions" value="1"/>
</dbReference>
<dbReference type="Proteomes" id="UP000007305">
    <property type="component" value="Chromosome 4"/>
</dbReference>
<dbReference type="PANTHER" id="PTHR32246:SF169">
    <property type="entry name" value="PROTEIN SRC2-LIKE"/>
    <property type="match status" value="1"/>
</dbReference>
<dbReference type="InterPro" id="IPR000008">
    <property type="entry name" value="C2_dom"/>
</dbReference>
<dbReference type="AlphaFoldDB" id="A0A1D6QID2"/>
<proteinExistence type="evidence at protein level"/>
<dbReference type="EnsemblPlants" id="Zm00001eb197960_T001">
    <property type="protein sequence ID" value="Zm00001eb197960_P001"/>
    <property type="gene ID" value="Zm00001eb197960"/>
</dbReference>